<dbReference type="GO" id="GO:0001727">
    <property type="term" value="F:lipid kinase activity"/>
    <property type="evidence" value="ECO:0007669"/>
    <property type="project" value="TreeGrafter"/>
</dbReference>
<evidence type="ECO:0000256" key="3">
    <source>
        <dbReference type="ARBA" id="ARBA00022777"/>
    </source>
</evidence>
<dbReference type="InterPro" id="IPR001206">
    <property type="entry name" value="Diacylglycerol_kinase_cat_dom"/>
</dbReference>
<evidence type="ECO:0000259" key="5">
    <source>
        <dbReference type="PROSITE" id="PS50146"/>
    </source>
</evidence>
<dbReference type="eggNOG" id="KOG1116">
    <property type="taxonomic scope" value="Eukaryota"/>
</dbReference>
<dbReference type="GO" id="GO:0046512">
    <property type="term" value="P:sphingosine biosynthetic process"/>
    <property type="evidence" value="ECO:0007669"/>
    <property type="project" value="TreeGrafter"/>
</dbReference>
<dbReference type="FunCoup" id="A5DEL9">
    <property type="interactions" value="601"/>
</dbReference>
<dbReference type="OMA" id="QAWSRRI"/>
<keyword evidence="1" id="KW-0808">Transferase</keyword>
<dbReference type="InterPro" id="IPR045540">
    <property type="entry name" value="YegS/DAGK_C"/>
</dbReference>
<evidence type="ECO:0000313" key="6">
    <source>
        <dbReference type="EMBL" id="EDK37622.2"/>
    </source>
</evidence>
<dbReference type="PROSITE" id="PS50146">
    <property type="entry name" value="DAGK"/>
    <property type="match status" value="1"/>
</dbReference>
<dbReference type="InterPro" id="IPR016064">
    <property type="entry name" value="NAD/diacylglycerol_kinase_sf"/>
</dbReference>
<dbReference type="GO" id="GO:0005737">
    <property type="term" value="C:cytoplasm"/>
    <property type="evidence" value="ECO:0007669"/>
    <property type="project" value="TreeGrafter"/>
</dbReference>
<dbReference type="GO" id="GO:0016020">
    <property type="term" value="C:membrane"/>
    <property type="evidence" value="ECO:0007669"/>
    <property type="project" value="TreeGrafter"/>
</dbReference>
<dbReference type="EMBL" id="CH408156">
    <property type="protein sequence ID" value="EDK37622.2"/>
    <property type="molecule type" value="Genomic_DNA"/>
</dbReference>
<feature type="domain" description="DAGKc" evidence="5">
    <location>
        <begin position="127"/>
        <end position="267"/>
    </location>
</feature>
<dbReference type="RefSeq" id="XP_001486049.2">
    <property type="nucleotide sequence ID" value="XM_001485999.1"/>
</dbReference>
<protein>
    <recommendedName>
        <fullName evidence="5">DAGKc domain-containing protein</fullName>
    </recommendedName>
</protein>
<dbReference type="Pfam" id="PF00781">
    <property type="entry name" value="DAGK_cat"/>
    <property type="match status" value="1"/>
</dbReference>
<dbReference type="PANTHER" id="PTHR12358:SF31">
    <property type="entry name" value="ACYLGLYCEROL KINASE, MITOCHONDRIAL"/>
    <property type="match status" value="1"/>
</dbReference>
<gene>
    <name evidence="6" type="ORF">PGUG_01720</name>
</gene>
<evidence type="ECO:0000313" key="7">
    <source>
        <dbReference type="Proteomes" id="UP000001997"/>
    </source>
</evidence>
<keyword evidence="7" id="KW-1185">Reference proteome</keyword>
<keyword evidence="3" id="KW-0418">Kinase</keyword>
<dbReference type="SUPFAM" id="SSF111331">
    <property type="entry name" value="NAD kinase/diacylglycerol kinase-like"/>
    <property type="match status" value="1"/>
</dbReference>
<keyword evidence="2" id="KW-0547">Nucleotide-binding</keyword>
<dbReference type="GeneID" id="5128375"/>
<dbReference type="Proteomes" id="UP000001997">
    <property type="component" value="Unassembled WGS sequence"/>
</dbReference>
<evidence type="ECO:0000256" key="4">
    <source>
        <dbReference type="ARBA" id="ARBA00022840"/>
    </source>
</evidence>
<dbReference type="AlphaFoldDB" id="A5DEL9"/>
<accession>A5DEL9</accession>
<reference evidence="6 7" key="1">
    <citation type="journal article" date="2009" name="Nature">
        <title>Evolution of pathogenicity and sexual reproduction in eight Candida genomes.</title>
        <authorList>
            <person name="Butler G."/>
            <person name="Rasmussen M.D."/>
            <person name="Lin M.F."/>
            <person name="Santos M.A."/>
            <person name="Sakthikumar S."/>
            <person name="Munro C.A."/>
            <person name="Rheinbay E."/>
            <person name="Grabherr M."/>
            <person name="Forche A."/>
            <person name="Reedy J.L."/>
            <person name="Agrafioti I."/>
            <person name="Arnaud M.B."/>
            <person name="Bates S."/>
            <person name="Brown A.J."/>
            <person name="Brunke S."/>
            <person name="Costanzo M.C."/>
            <person name="Fitzpatrick D.A."/>
            <person name="de Groot P.W."/>
            <person name="Harris D."/>
            <person name="Hoyer L.L."/>
            <person name="Hube B."/>
            <person name="Klis F.M."/>
            <person name="Kodira C."/>
            <person name="Lennard N."/>
            <person name="Logue M.E."/>
            <person name="Martin R."/>
            <person name="Neiman A.M."/>
            <person name="Nikolaou E."/>
            <person name="Quail M.A."/>
            <person name="Quinn J."/>
            <person name="Santos M.C."/>
            <person name="Schmitzberger F.F."/>
            <person name="Sherlock G."/>
            <person name="Shah P."/>
            <person name="Silverstein K.A."/>
            <person name="Skrzypek M.S."/>
            <person name="Soll D."/>
            <person name="Staggs R."/>
            <person name="Stansfield I."/>
            <person name="Stumpf M.P."/>
            <person name="Sudbery P.E."/>
            <person name="Srikantha T."/>
            <person name="Zeng Q."/>
            <person name="Berman J."/>
            <person name="Berriman M."/>
            <person name="Heitman J."/>
            <person name="Gow N.A."/>
            <person name="Lorenz M.C."/>
            <person name="Birren B.W."/>
            <person name="Kellis M."/>
            <person name="Cuomo C.A."/>
        </authorList>
    </citation>
    <scope>NUCLEOTIDE SEQUENCE [LARGE SCALE GENOMIC DNA]</scope>
    <source>
        <strain evidence="7">ATCC 6260 / CBS 566 / DSM 6381 / JCM 1539 / NBRC 10279 / NRRL Y-324</strain>
    </source>
</reference>
<dbReference type="KEGG" id="pgu:PGUG_01720"/>
<evidence type="ECO:0000256" key="2">
    <source>
        <dbReference type="ARBA" id="ARBA00022741"/>
    </source>
</evidence>
<organism evidence="6 7">
    <name type="scientific">Meyerozyma guilliermondii (strain ATCC 6260 / CBS 566 / DSM 6381 / JCM 1539 / NBRC 10279 / NRRL Y-324)</name>
    <name type="common">Yeast</name>
    <name type="synonym">Candida guilliermondii</name>
    <dbReference type="NCBI Taxonomy" id="294746"/>
    <lineage>
        <taxon>Eukaryota</taxon>
        <taxon>Fungi</taxon>
        <taxon>Dikarya</taxon>
        <taxon>Ascomycota</taxon>
        <taxon>Saccharomycotina</taxon>
        <taxon>Pichiomycetes</taxon>
        <taxon>Debaryomycetaceae</taxon>
        <taxon>Meyerozyma</taxon>
    </lineage>
</organism>
<dbReference type="InterPro" id="IPR017438">
    <property type="entry name" value="ATP-NAD_kinase_N"/>
</dbReference>
<sequence length="499" mass="55180">MYSSMSQEHLLYEPSPAVSVRIVSDGLAIMQDHAALSYNNEPDFDKSIFSYCRPYGGKSDKIPQKIRYVDVLWCEHEPEVASNCVNLTFVHQHTIVQMQVHVDIADFSDHDNDISSYILSHAYTNGLMKPSIYVLLNPHGGTGSARSIYDKHIEKVLKAANADITFVETTYSGHATDLMRELDVSKYDIIVCCSGDGIPFEVINGFYSRPDKGVSAFNKLAVTQLPCGSGNALSLSTHGTDNAFDATVAMLKSQRTKLDLMAVTQGTGENATTRLSFLSQCYGMIADADIGTEHLRWIGSIRFELGVLQKVLSRTTYPCELWIDYATDTKQQLREHYDDHVGVVAPISEISSSALNLKYPGLDSPPPTEWVKVDDQVASTLNQVYVGNLPYVSKGAQFFPAALPNDHLMDLIMTTSKSSIIDTFSAILAVEKGTHVHNSKVFHAKIRGYRLIPKINSKGHYISVDGESFPFEPYQVEVFPGILTSLLTDSKFVATSYTS</sequence>
<dbReference type="STRING" id="294746.A5DEL9"/>
<dbReference type="OrthoDB" id="3853857at2759"/>
<dbReference type="HOGENOM" id="CLU_013399_0_1_1"/>
<dbReference type="PANTHER" id="PTHR12358">
    <property type="entry name" value="SPHINGOSINE KINASE"/>
    <property type="match status" value="1"/>
</dbReference>
<dbReference type="GO" id="GO:0005524">
    <property type="term" value="F:ATP binding"/>
    <property type="evidence" value="ECO:0007669"/>
    <property type="project" value="UniProtKB-KW"/>
</dbReference>
<dbReference type="Pfam" id="PF19279">
    <property type="entry name" value="YegS_C"/>
    <property type="match status" value="1"/>
</dbReference>
<keyword evidence="4" id="KW-0067">ATP-binding</keyword>
<dbReference type="InParanoid" id="A5DEL9"/>
<dbReference type="SMART" id="SM00046">
    <property type="entry name" value="DAGKc"/>
    <property type="match status" value="1"/>
</dbReference>
<dbReference type="InterPro" id="IPR050187">
    <property type="entry name" value="Lipid_Phosphate_FormReg"/>
</dbReference>
<evidence type="ECO:0000256" key="1">
    <source>
        <dbReference type="ARBA" id="ARBA00022679"/>
    </source>
</evidence>
<proteinExistence type="predicted"/>
<dbReference type="Gene3D" id="3.40.50.10330">
    <property type="entry name" value="Probable inorganic polyphosphate/atp-NAD kinase, domain 1"/>
    <property type="match status" value="1"/>
</dbReference>
<dbReference type="Gene3D" id="2.60.200.40">
    <property type="match status" value="1"/>
</dbReference>
<dbReference type="VEuPathDB" id="FungiDB:PGUG_01720"/>
<name>A5DEL9_PICGU</name>